<dbReference type="GO" id="GO:0015920">
    <property type="term" value="P:lipopolysaccharide transport"/>
    <property type="evidence" value="ECO:0007669"/>
    <property type="project" value="TreeGrafter"/>
</dbReference>
<dbReference type="PROSITE" id="PS51012">
    <property type="entry name" value="ABC_TM2"/>
    <property type="match status" value="1"/>
</dbReference>
<organism evidence="11 12">
    <name type="scientific">Ramlibacter agri</name>
    <dbReference type="NCBI Taxonomy" id="2728837"/>
    <lineage>
        <taxon>Bacteria</taxon>
        <taxon>Pseudomonadati</taxon>
        <taxon>Pseudomonadota</taxon>
        <taxon>Betaproteobacteria</taxon>
        <taxon>Burkholderiales</taxon>
        <taxon>Comamonadaceae</taxon>
        <taxon>Ramlibacter</taxon>
    </lineage>
</organism>
<evidence type="ECO:0000256" key="6">
    <source>
        <dbReference type="ARBA" id="ARBA00022989"/>
    </source>
</evidence>
<dbReference type="InterPro" id="IPR013525">
    <property type="entry name" value="ABC2_TM"/>
</dbReference>
<feature type="transmembrane region" description="Helical" evidence="9">
    <location>
        <begin position="169"/>
        <end position="185"/>
    </location>
</feature>
<evidence type="ECO:0000256" key="1">
    <source>
        <dbReference type="ARBA" id="ARBA00004651"/>
    </source>
</evidence>
<dbReference type="InterPro" id="IPR047817">
    <property type="entry name" value="ABC2_TM_bact-type"/>
</dbReference>
<comment type="similarity">
    <text evidence="2 9">Belongs to the ABC-2 integral membrane protein family.</text>
</comment>
<evidence type="ECO:0000313" key="11">
    <source>
        <dbReference type="EMBL" id="NML47770.1"/>
    </source>
</evidence>
<keyword evidence="5 9" id="KW-0812">Transmembrane</keyword>
<dbReference type="EMBL" id="JABBFX010000003">
    <property type="protein sequence ID" value="NML47770.1"/>
    <property type="molecule type" value="Genomic_DNA"/>
</dbReference>
<evidence type="ECO:0000259" key="10">
    <source>
        <dbReference type="PROSITE" id="PS51012"/>
    </source>
</evidence>
<feature type="transmembrane region" description="Helical" evidence="9">
    <location>
        <begin position="61"/>
        <end position="85"/>
    </location>
</feature>
<keyword evidence="7" id="KW-0762">Sugar transport</keyword>
<name>A0A848HE62_9BURK</name>
<dbReference type="PANTHER" id="PTHR30413:SF10">
    <property type="entry name" value="CAPSULE POLYSACCHARIDE EXPORT INNER-MEMBRANE PROTEIN CTRC"/>
    <property type="match status" value="1"/>
</dbReference>
<keyword evidence="3 9" id="KW-0813">Transport</keyword>
<dbReference type="GO" id="GO:0005886">
    <property type="term" value="C:plasma membrane"/>
    <property type="evidence" value="ECO:0007669"/>
    <property type="project" value="UniProtKB-SubCell"/>
</dbReference>
<feature type="transmembrane region" description="Helical" evidence="9">
    <location>
        <begin position="228"/>
        <end position="246"/>
    </location>
</feature>
<keyword evidence="12" id="KW-1185">Reference proteome</keyword>
<dbReference type="AlphaFoldDB" id="A0A848HE62"/>
<comment type="subcellular location">
    <subcellularLocation>
        <location evidence="9">Cell inner membrane</location>
        <topology evidence="9">Multi-pass membrane protein</topology>
    </subcellularLocation>
    <subcellularLocation>
        <location evidence="1">Cell membrane</location>
        <topology evidence="1">Multi-pass membrane protein</topology>
    </subcellularLocation>
</comment>
<evidence type="ECO:0000313" key="12">
    <source>
        <dbReference type="Proteomes" id="UP000541185"/>
    </source>
</evidence>
<accession>A0A848HE62</accession>
<dbReference type="RefSeq" id="WP_169422029.1">
    <property type="nucleotide sequence ID" value="NZ_JABBFX010000003.1"/>
</dbReference>
<evidence type="ECO:0000256" key="3">
    <source>
        <dbReference type="ARBA" id="ARBA00022448"/>
    </source>
</evidence>
<evidence type="ECO:0000256" key="5">
    <source>
        <dbReference type="ARBA" id="ARBA00022692"/>
    </source>
</evidence>
<proteinExistence type="inferred from homology"/>
<keyword evidence="8 9" id="KW-0472">Membrane</keyword>
<feature type="domain" description="ABC transmembrane type-2" evidence="10">
    <location>
        <begin position="25"/>
        <end position="248"/>
    </location>
</feature>
<keyword evidence="7" id="KW-0625">Polysaccharide transport</keyword>
<comment type="caution">
    <text evidence="11">The sequence shown here is derived from an EMBL/GenBank/DDBJ whole genome shotgun (WGS) entry which is preliminary data.</text>
</comment>
<dbReference type="GO" id="GO:0140359">
    <property type="term" value="F:ABC-type transporter activity"/>
    <property type="evidence" value="ECO:0007669"/>
    <property type="project" value="InterPro"/>
</dbReference>
<protein>
    <recommendedName>
        <fullName evidence="9">Transport permease protein</fullName>
    </recommendedName>
</protein>
<keyword evidence="4 9" id="KW-1003">Cell membrane</keyword>
<feature type="transmembrane region" description="Helical" evidence="9">
    <location>
        <begin position="106"/>
        <end position="126"/>
    </location>
</feature>
<evidence type="ECO:0000256" key="7">
    <source>
        <dbReference type="ARBA" id="ARBA00023047"/>
    </source>
</evidence>
<gene>
    <name evidence="11" type="ORF">HHL11_28740</name>
</gene>
<dbReference type="Pfam" id="PF01061">
    <property type="entry name" value="ABC2_membrane"/>
    <property type="match status" value="1"/>
</dbReference>
<evidence type="ECO:0000256" key="8">
    <source>
        <dbReference type="ARBA" id="ARBA00023136"/>
    </source>
</evidence>
<keyword evidence="6 9" id="KW-1133">Transmembrane helix</keyword>
<dbReference type="Proteomes" id="UP000541185">
    <property type="component" value="Unassembled WGS sequence"/>
</dbReference>
<evidence type="ECO:0000256" key="9">
    <source>
        <dbReference type="RuleBase" id="RU361157"/>
    </source>
</evidence>
<feature type="transmembrane region" description="Helical" evidence="9">
    <location>
        <begin position="24"/>
        <end position="49"/>
    </location>
</feature>
<dbReference type="PANTHER" id="PTHR30413">
    <property type="entry name" value="INNER MEMBRANE TRANSPORT PERMEASE"/>
    <property type="match status" value="1"/>
</dbReference>
<feature type="transmembrane region" description="Helical" evidence="9">
    <location>
        <begin position="138"/>
        <end position="162"/>
    </location>
</feature>
<evidence type="ECO:0000256" key="2">
    <source>
        <dbReference type="ARBA" id="ARBA00007783"/>
    </source>
</evidence>
<sequence>MGTNLRIFWSLVVADLKRRYTGTYLGWVWALAAPLATIGVLLFVFRYGFRSGPIDGVDFTVWLVVGLVPWFFVNDGLIAGSNAIAEYSFLVRKMHFSTEMLPIARICSSGCVHLALLAFTFLLLVAHGRTPNVYWLQLPYYIACLFLLVLGAGVLFSVVQVFVKDFQQVIIMLMQVLFWATPVVWEAKILPPQFKPLLLLNPVHYIVQGYRDTFLDGVWFFHKPHETLWFWVGTMVLFTGGMSLFSRMKHEFADVL</sequence>
<reference evidence="11 12" key="1">
    <citation type="submission" date="2020-04" db="EMBL/GenBank/DDBJ databases">
        <title>Ramlibacter sp. G-1-2-2 isolated from soil.</title>
        <authorList>
            <person name="Dahal R.H."/>
        </authorList>
    </citation>
    <scope>NUCLEOTIDE SEQUENCE [LARGE SCALE GENOMIC DNA]</scope>
    <source>
        <strain evidence="11 12">G-1-2-2</strain>
    </source>
</reference>
<evidence type="ECO:0000256" key="4">
    <source>
        <dbReference type="ARBA" id="ARBA00022475"/>
    </source>
</evidence>
<dbReference type="GO" id="GO:0015774">
    <property type="term" value="P:polysaccharide transport"/>
    <property type="evidence" value="ECO:0007669"/>
    <property type="project" value="UniProtKB-KW"/>
</dbReference>